<keyword evidence="3" id="KW-1185">Reference proteome</keyword>
<dbReference type="EMBL" id="BRYA01000662">
    <property type="protein sequence ID" value="GMI28422.1"/>
    <property type="molecule type" value="Genomic_DNA"/>
</dbReference>
<feature type="compositionally biased region" description="Pro residues" evidence="1">
    <location>
        <begin position="139"/>
        <end position="152"/>
    </location>
</feature>
<organism evidence="2 3">
    <name type="scientific">Triparma columacea</name>
    <dbReference type="NCBI Taxonomy" id="722753"/>
    <lineage>
        <taxon>Eukaryota</taxon>
        <taxon>Sar</taxon>
        <taxon>Stramenopiles</taxon>
        <taxon>Ochrophyta</taxon>
        <taxon>Bolidophyceae</taxon>
        <taxon>Parmales</taxon>
        <taxon>Triparmaceae</taxon>
        <taxon>Triparma</taxon>
    </lineage>
</organism>
<feature type="region of interest" description="Disordered" evidence="1">
    <location>
        <begin position="130"/>
        <end position="152"/>
    </location>
</feature>
<evidence type="ECO:0000256" key="1">
    <source>
        <dbReference type="SAM" id="MobiDB-lite"/>
    </source>
</evidence>
<evidence type="ECO:0000313" key="2">
    <source>
        <dbReference type="EMBL" id="GMI28422.1"/>
    </source>
</evidence>
<gene>
    <name evidence="2" type="ORF">TrCOL_g7058</name>
</gene>
<protein>
    <submittedName>
        <fullName evidence="2">Uncharacterized protein</fullName>
    </submittedName>
</protein>
<name>A0A9W7G0T7_9STRA</name>
<comment type="caution">
    <text evidence="2">The sequence shown here is derived from an EMBL/GenBank/DDBJ whole genome shotgun (WGS) entry which is preliminary data.</text>
</comment>
<accession>A0A9W7G0T7</accession>
<dbReference type="AlphaFoldDB" id="A0A9W7G0T7"/>
<dbReference type="OrthoDB" id="10255253at2759"/>
<evidence type="ECO:0000313" key="3">
    <source>
        <dbReference type="Proteomes" id="UP001165065"/>
    </source>
</evidence>
<sequence>MSLMIASPALAVPYELRYQGTYDDLLHPLCVREIAVKPTVSIDAKGRKKIKSYAATFRGTDVGPPGIGDKITIACDEDSIKKYGLREFEFTGIVEGTSIDAGDGIHEGDYNSVKDGDSFEGIRWRDGNRWLKKSDNISPPRPPPPSKVPPNE</sequence>
<proteinExistence type="predicted"/>
<dbReference type="Proteomes" id="UP001165065">
    <property type="component" value="Unassembled WGS sequence"/>
</dbReference>
<reference evidence="3" key="1">
    <citation type="journal article" date="2023" name="Commun. Biol.">
        <title>Genome analysis of Parmales, the sister group of diatoms, reveals the evolutionary specialization of diatoms from phago-mixotrophs to photoautotrophs.</title>
        <authorList>
            <person name="Ban H."/>
            <person name="Sato S."/>
            <person name="Yoshikawa S."/>
            <person name="Yamada K."/>
            <person name="Nakamura Y."/>
            <person name="Ichinomiya M."/>
            <person name="Sato N."/>
            <person name="Blanc-Mathieu R."/>
            <person name="Endo H."/>
            <person name="Kuwata A."/>
            <person name="Ogata H."/>
        </authorList>
    </citation>
    <scope>NUCLEOTIDE SEQUENCE [LARGE SCALE GENOMIC DNA]</scope>
</reference>